<keyword evidence="4" id="KW-1185">Reference proteome</keyword>
<evidence type="ECO:0000313" key="4">
    <source>
        <dbReference type="Proteomes" id="UP001172457"/>
    </source>
</evidence>
<gene>
    <name evidence="3" type="ORF">OSB04_011560</name>
</gene>
<name>A0AA38TKD6_9ASTR</name>
<reference evidence="3" key="1">
    <citation type="submission" date="2023-03" db="EMBL/GenBank/DDBJ databases">
        <title>Chromosome-scale reference genome and RAD-based genetic map of yellow starthistle (Centaurea solstitialis) reveal putative structural variation and QTLs associated with invader traits.</title>
        <authorList>
            <person name="Reatini B."/>
            <person name="Cang F.A."/>
            <person name="Jiang Q."/>
            <person name="Mckibben M.T.W."/>
            <person name="Barker M.S."/>
            <person name="Rieseberg L.H."/>
            <person name="Dlugosch K.M."/>
        </authorList>
    </citation>
    <scope>NUCLEOTIDE SEQUENCE</scope>
    <source>
        <strain evidence="3">CAN-66</strain>
        <tissue evidence="3">Leaf</tissue>
    </source>
</reference>
<dbReference type="EMBL" id="JARYMX010000003">
    <property type="protein sequence ID" value="KAJ9556946.1"/>
    <property type="molecule type" value="Genomic_DNA"/>
</dbReference>
<accession>A0AA38TKD6</accession>
<dbReference type="Proteomes" id="UP001172457">
    <property type="component" value="Chromosome 3"/>
</dbReference>
<proteinExistence type="predicted"/>
<evidence type="ECO:0000313" key="3">
    <source>
        <dbReference type="EMBL" id="KAJ9556946.1"/>
    </source>
</evidence>
<feature type="region of interest" description="Disordered" evidence="1">
    <location>
        <begin position="33"/>
        <end position="57"/>
    </location>
</feature>
<sequence length="245" mass="27781">MYNFGVITPHPPPDPIPSVIDVVPISQVAPSTFEIGSPSNSEDSPFQQPESSTQQDRIIDQSIPEASSLTRSHLIDQVLGNLGSGVKTRHQSANFCLFVGFISDIEPKKIKDIILHPNWVTAMQEELAEFIRNNVWELTSRRRKRSVIGTKWIFRNKFDEHGNVTRNKARLVAQGYRQEKGIDYDETLLQLEAIRLFLAYAAHKNFKVFQMDVNSAFLNGRLTEEVYVAQPPGFSDPIFRLSVLI</sequence>
<protein>
    <recommendedName>
        <fullName evidence="2">Reverse transcriptase Ty1/copia-type domain-containing protein</fullName>
    </recommendedName>
</protein>
<feature type="domain" description="Reverse transcriptase Ty1/copia-type" evidence="2">
    <location>
        <begin position="133"/>
        <end position="235"/>
    </location>
</feature>
<dbReference type="Pfam" id="PF07727">
    <property type="entry name" value="RVT_2"/>
    <property type="match status" value="1"/>
</dbReference>
<evidence type="ECO:0000256" key="1">
    <source>
        <dbReference type="SAM" id="MobiDB-lite"/>
    </source>
</evidence>
<comment type="caution">
    <text evidence="3">The sequence shown here is derived from an EMBL/GenBank/DDBJ whole genome shotgun (WGS) entry which is preliminary data.</text>
</comment>
<dbReference type="AlphaFoldDB" id="A0AA38TKD6"/>
<evidence type="ECO:0000259" key="2">
    <source>
        <dbReference type="Pfam" id="PF07727"/>
    </source>
</evidence>
<feature type="compositionally biased region" description="Polar residues" evidence="1">
    <location>
        <begin position="37"/>
        <end position="56"/>
    </location>
</feature>
<dbReference type="InterPro" id="IPR013103">
    <property type="entry name" value="RVT_2"/>
</dbReference>
<organism evidence="3 4">
    <name type="scientific">Centaurea solstitialis</name>
    <name type="common">yellow star-thistle</name>
    <dbReference type="NCBI Taxonomy" id="347529"/>
    <lineage>
        <taxon>Eukaryota</taxon>
        <taxon>Viridiplantae</taxon>
        <taxon>Streptophyta</taxon>
        <taxon>Embryophyta</taxon>
        <taxon>Tracheophyta</taxon>
        <taxon>Spermatophyta</taxon>
        <taxon>Magnoliopsida</taxon>
        <taxon>eudicotyledons</taxon>
        <taxon>Gunneridae</taxon>
        <taxon>Pentapetalae</taxon>
        <taxon>asterids</taxon>
        <taxon>campanulids</taxon>
        <taxon>Asterales</taxon>
        <taxon>Asteraceae</taxon>
        <taxon>Carduoideae</taxon>
        <taxon>Cardueae</taxon>
        <taxon>Centaureinae</taxon>
        <taxon>Centaurea</taxon>
    </lineage>
</organism>